<dbReference type="GO" id="GO:0005886">
    <property type="term" value="C:plasma membrane"/>
    <property type="evidence" value="ECO:0007669"/>
    <property type="project" value="UniProtKB-SubCell"/>
</dbReference>
<feature type="transmembrane region" description="Helical" evidence="7">
    <location>
        <begin position="226"/>
        <end position="246"/>
    </location>
</feature>
<keyword evidence="6" id="KW-0131">Cell cycle</keyword>
<evidence type="ECO:0000256" key="5">
    <source>
        <dbReference type="ARBA" id="ARBA00023136"/>
    </source>
</evidence>
<evidence type="ECO:0000256" key="6">
    <source>
        <dbReference type="PIRNR" id="PIRNR003097"/>
    </source>
</evidence>
<gene>
    <name evidence="9" type="ORF">METEAL_35880</name>
</gene>
<reference evidence="10" key="1">
    <citation type="journal article" date="2023" name="Int. J. Syst. Evol. Microbiol.">
        <title>Mesoterricola silvestris gen. nov., sp. nov., Mesoterricola sediminis sp. nov., Geothrix oryzae sp. nov., Geothrix edaphica sp. nov., Geothrix rubra sp. nov., and Geothrix limicola sp. nov., six novel members of Acidobacteriota isolated from soils.</title>
        <authorList>
            <person name="Itoh H."/>
            <person name="Sugisawa Y."/>
            <person name="Mise K."/>
            <person name="Xu Z."/>
            <person name="Kuniyasu M."/>
            <person name="Ushijima N."/>
            <person name="Kawano K."/>
            <person name="Kobayashi E."/>
            <person name="Shiratori Y."/>
            <person name="Masuda Y."/>
            <person name="Senoo K."/>
        </authorList>
    </citation>
    <scope>NUCLEOTIDE SEQUENCE [LARGE SCALE GENOMIC DNA]</scope>
    <source>
        <strain evidence="10">W79</strain>
    </source>
</reference>
<dbReference type="InterPro" id="IPR004513">
    <property type="entry name" value="FtsX"/>
</dbReference>
<evidence type="ECO:0000256" key="3">
    <source>
        <dbReference type="ARBA" id="ARBA00022692"/>
    </source>
</evidence>
<organism evidence="9 10">
    <name type="scientific">Mesoterricola silvestris</name>
    <dbReference type="NCBI Taxonomy" id="2927979"/>
    <lineage>
        <taxon>Bacteria</taxon>
        <taxon>Pseudomonadati</taxon>
        <taxon>Acidobacteriota</taxon>
        <taxon>Holophagae</taxon>
        <taxon>Holophagales</taxon>
        <taxon>Holophagaceae</taxon>
        <taxon>Mesoterricola</taxon>
    </lineage>
</organism>
<evidence type="ECO:0000256" key="1">
    <source>
        <dbReference type="ARBA" id="ARBA00004651"/>
    </source>
</evidence>
<protein>
    <recommendedName>
        <fullName evidence="6">Cell division protein FtsX</fullName>
    </recommendedName>
</protein>
<sequence>MVFYRLLGLLIRDVVNDLFRHRGQHFLAVLTLASGLLLAGGGLLVVQGLDRWVSRMEGLARITIFANEGGGLDQAEGQLRRDPRFASVKRISSQETTRRFLETTRDAGLMLKSLGEPIPETLELSLRPDLLAARKAIDVGESLRSLPGVGDVVVDQERLEGLQKTARLMRSALSSFGVLLLVAAGFATGNVIRMCIMTREEEITIMRLVGATEGFIRTPLLVEGGVLGLLASMVAVLGLLGLWWPVAHGMGRLSPLLVELARLGFFSPGNLALIGLIGTATGALGALWGFWTTQRAMRKSEALMEQRGA</sequence>
<keyword evidence="5 6" id="KW-0472">Membrane</keyword>
<dbReference type="PANTHER" id="PTHR47755">
    <property type="entry name" value="CELL DIVISION PROTEIN FTSX"/>
    <property type="match status" value="1"/>
</dbReference>
<comment type="similarity">
    <text evidence="6">Belongs to the ABC-4 integral membrane protein family. FtsX subfamily.</text>
</comment>
<keyword evidence="4 7" id="KW-1133">Transmembrane helix</keyword>
<dbReference type="KEGG" id="msil:METEAL_35880"/>
<evidence type="ECO:0000256" key="2">
    <source>
        <dbReference type="ARBA" id="ARBA00022475"/>
    </source>
</evidence>
<keyword evidence="2 6" id="KW-1003">Cell membrane</keyword>
<evidence type="ECO:0000256" key="7">
    <source>
        <dbReference type="SAM" id="Phobius"/>
    </source>
</evidence>
<keyword evidence="10" id="KW-1185">Reference proteome</keyword>
<dbReference type="InterPro" id="IPR003838">
    <property type="entry name" value="ABC3_permease_C"/>
</dbReference>
<dbReference type="Proteomes" id="UP001238179">
    <property type="component" value="Chromosome"/>
</dbReference>
<feature type="transmembrane region" description="Helical" evidence="7">
    <location>
        <begin position="266"/>
        <end position="291"/>
    </location>
</feature>
<evidence type="ECO:0000256" key="4">
    <source>
        <dbReference type="ARBA" id="ARBA00022989"/>
    </source>
</evidence>
<keyword evidence="3 7" id="KW-0812">Transmembrane</keyword>
<evidence type="ECO:0000313" key="9">
    <source>
        <dbReference type="EMBL" id="BDU74414.1"/>
    </source>
</evidence>
<evidence type="ECO:0000259" key="8">
    <source>
        <dbReference type="Pfam" id="PF02687"/>
    </source>
</evidence>
<name>A0AA48GQT2_9BACT</name>
<evidence type="ECO:0000313" key="10">
    <source>
        <dbReference type="Proteomes" id="UP001238179"/>
    </source>
</evidence>
<feature type="transmembrane region" description="Helical" evidence="7">
    <location>
        <begin position="172"/>
        <end position="192"/>
    </location>
</feature>
<feature type="domain" description="ABC3 transporter permease C-terminal" evidence="8">
    <location>
        <begin position="175"/>
        <end position="286"/>
    </location>
</feature>
<dbReference type="PIRSF" id="PIRSF003097">
    <property type="entry name" value="FtsX"/>
    <property type="match status" value="1"/>
</dbReference>
<feature type="transmembrane region" description="Helical" evidence="7">
    <location>
        <begin position="26"/>
        <end position="46"/>
    </location>
</feature>
<dbReference type="AlphaFoldDB" id="A0AA48GQT2"/>
<proteinExistence type="inferred from homology"/>
<comment type="subcellular location">
    <subcellularLocation>
        <location evidence="1">Cell membrane</location>
        <topology evidence="1">Multi-pass membrane protein</topology>
    </subcellularLocation>
</comment>
<keyword evidence="6 9" id="KW-0132">Cell division</keyword>
<dbReference type="Pfam" id="PF02687">
    <property type="entry name" value="FtsX"/>
    <property type="match status" value="1"/>
</dbReference>
<dbReference type="RefSeq" id="WP_316413090.1">
    <property type="nucleotide sequence ID" value="NZ_AP027080.1"/>
</dbReference>
<dbReference type="PANTHER" id="PTHR47755:SF1">
    <property type="entry name" value="CELL DIVISION PROTEIN FTSX"/>
    <property type="match status" value="1"/>
</dbReference>
<dbReference type="GO" id="GO:0051301">
    <property type="term" value="P:cell division"/>
    <property type="evidence" value="ECO:0007669"/>
    <property type="project" value="UniProtKB-KW"/>
</dbReference>
<dbReference type="EMBL" id="AP027080">
    <property type="protein sequence ID" value="BDU74414.1"/>
    <property type="molecule type" value="Genomic_DNA"/>
</dbReference>
<accession>A0AA48GQT2</accession>